<feature type="compositionally biased region" description="Basic and acidic residues" evidence="4">
    <location>
        <begin position="57"/>
        <end position="66"/>
    </location>
</feature>
<dbReference type="CDD" id="cd11453">
    <property type="entry name" value="bHLH_AtBIM_like"/>
    <property type="match status" value="1"/>
</dbReference>
<keyword evidence="7" id="KW-1185">Reference proteome</keyword>
<evidence type="ECO:0000256" key="3">
    <source>
        <dbReference type="ARBA" id="ARBA00023163"/>
    </source>
</evidence>
<dbReference type="GO" id="GO:0046983">
    <property type="term" value="F:protein dimerization activity"/>
    <property type="evidence" value="ECO:0007669"/>
    <property type="project" value="InterPro"/>
</dbReference>
<dbReference type="PANTHER" id="PTHR46412:SF6">
    <property type="entry name" value="TRANSCRIPTION FACTOR BIM2"/>
    <property type="match status" value="1"/>
</dbReference>
<dbReference type="Gene3D" id="4.10.280.10">
    <property type="entry name" value="Helix-loop-helix DNA-binding domain"/>
    <property type="match status" value="1"/>
</dbReference>
<dbReference type="SMART" id="SM00353">
    <property type="entry name" value="HLH"/>
    <property type="match status" value="1"/>
</dbReference>
<sequence length="340" mass="37623">MEATGSRSSRGFDEDDDDDQEFGKREGSFSHKDLTIKADGKGSGTDDLPNSPRSKHSAMEQRRRNKINDRFQILRELIPHSDQKRDKASFLLEVIEYVRFLHEKVQKYESSYAGWNQDNAKLMPWGKAYYRSIWKNAQNNNQIPIDGLPDASQVMRNGSAPPASVFSGQYDENSIPVVPAILSDPQNPTESELAAGEPYKLMETTTDFANADNMPSQAQSHWLGSSSPADCVVTSEMLNEQEELIIDEGTINASATYSHGLLTTLTQTLQSSGVDLSQANISVQINLGKRASNKRPSTTLSNYKDPDDPALVNQAVGHSMMANVNHGFSQASKRHKADNN</sequence>
<dbReference type="Pfam" id="PF00010">
    <property type="entry name" value="HLH"/>
    <property type="match status" value="1"/>
</dbReference>
<name>A0AAQ3QIC5_9LILI</name>
<dbReference type="PANTHER" id="PTHR46412">
    <property type="entry name" value="BES1-INTERACTING MYC-LIKE PROTEIN"/>
    <property type="match status" value="1"/>
</dbReference>
<dbReference type="SUPFAM" id="SSF47459">
    <property type="entry name" value="HLH, helix-loop-helix DNA-binding domain"/>
    <property type="match status" value="1"/>
</dbReference>
<keyword evidence="3" id="KW-0804">Transcription</keyword>
<dbReference type="GO" id="GO:0003700">
    <property type="term" value="F:DNA-binding transcription factor activity"/>
    <property type="evidence" value="ECO:0007669"/>
    <property type="project" value="InterPro"/>
</dbReference>
<dbReference type="InterPro" id="IPR011598">
    <property type="entry name" value="bHLH_dom"/>
</dbReference>
<feature type="region of interest" description="Disordered" evidence="4">
    <location>
        <begin position="1"/>
        <end position="66"/>
    </location>
</feature>
<dbReference type="InterPro" id="IPR044295">
    <property type="entry name" value="BIM1/2/3"/>
</dbReference>
<reference evidence="6 7" key="1">
    <citation type="submission" date="2023-10" db="EMBL/GenBank/DDBJ databases">
        <title>Chromosome-scale genome assembly provides insights into flower coloration mechanisms of Canna indica.</title>
        <authorList>
            <person name="Li C."/>
        </authorList>
    </citation>
    <scope>NUCLEOTIDE SEQUENCE [LARGE SCALE GENOMIC DNA]</scope>
    <source>
        <tissue evidence="6">Flower</tissue>
    </source>
</reference>
<dbReference type="PROSITE" id="PS50888">
    <property type="entry name" value="BHLH"/>
    <property type="match status" value="1"/>
</dbReference>
<evidence type="ECO:0000313" key="7">
    <source>
        <dbReference type="Proteomes" id="UP001327560"/>
    </source>
</evidence>
<evidence type="ECO:0000313" key="6">
    <source>
        <dbReference type="EMBL" id="WOL12329.1"/>
    </source>
</evidence>
<evidence type="ECO:0000256" key="2">
    <source>
        <dbReference type="ARBA" id="ARBA00023015"/>
    </source>
</evidence>
<dbReference type="Proteomes" id="UP001327560">
    <property type="component" value="Chromosome 6"/>
</dbReference>
<gene>
    <name evidence="6" type="ORF">Cni_G21095</name>
</gene>
<dbReference type="GO" id="GO:0006351">
    <property type="term" value="P:DNA-templated transcription"/>
    <property type="evidence" value="ECO:0007669"/>
    <property type="project" value="InterPro"/>
</dbReference>
<comment type="similarity">
    <text evidence="1">Belongs to the bHLH protein family.</text>
</comment>
<evidence type="ECO:0000259" key="5">
    <source>
        <dbReference type="PROSITE" id="PS50888"/>
    </source>
</evidence>
<accession>A0AAQ3QIC5</accession>
<organism evidence="6 7">
    <name type="scientific">Canna indica</name>
    <name type="common">Indian-shot</name>
    <dbReference type="NCBI Taxonomy" id="4628"/>
    <lineage>
        <taxon>Eukaryota</taxon>
        <taxon>Viridiplantae</taxon>
        <taxon>Streptophyta</taxon>
        <taxon>Embryophyta</taxon>
        <taxon>Tracheophyta</taxon>
        <taxon>Spermatophyta</taxon>
        <taxon>Magnoliopsida</taxon>
        <taxon>Liliopsida</taxon>
        <taxon>Zingiberales</taxon>
        <taxon>Cannaceae</taxon>
        <taxon>Canna</taxon>
    </lineage>
</organism>
<dbReference type="AlphaFoldDB" id="A0AAQ3QIC5"/>
<proteinExistence type="inferred from homology"/>
<feature type="compositionally biased region" description="Basic and acidic residues" evidence="4">
    <location>
        <begin position="21"/>
        <end position="40"/>
    </location>
</feature>
<evidence type="ECO:0000256" key="1">
    <source>
        <dbReference type="ARBA" id="ARBA00005510"/>
    </source>
</evidence>
<dbReference type="InterPro" id="IPR036638">
    <property type="entry name" value="HLH_DNA-bd_sf"/>
</dbReference>
<evidence type="ECO:0000256" key="4">
    <source>
        <dbReference type="SAM" id="MobiDB-lite"/>
    </source>
</evidence>
<protein>
    <submittedName>
        <fullName evidence="6">Transcription factor BIM2</fullName>
    </submittedName>
</protein>
<feature type="domain" description="BHLH" evidence="5">
    <location>
        <begin position="51"/>
        <end position="101"/>
    </location>
</feature>
<keyword evidence="2" id="KW-0805">Transcription regulation</keyword>
<dbReference type="EMBL" id="CP136895">
    <property type="protein sequence ID" value="WOL12329.1"/>
    <property type="molecule type" value="Genomic_DNA"/>
</dbReference>